<dbReference type="AlphaFoldDB" id="A0A9D1R598"/>
<dbReference type="GO" id="GO:0006355">
    <property type="term" value="P:regulation of DNA-templated transcription"/>
    <property type="evidence" value="ECO:0007669"/>
    <property type="project" value="InterPro"/>
</dbReference>
<comment type="caution">
    <text evidence="6">The sequence shown here is derived from an EMBL/GenBank/DDBJ whole genome shotgun (WGS) entry which is preliminary data.</text>
</comment>
<dbReference type="SMART" id="SM00100">
    <property type="entry name" value="cNMP"/>
    <property type="match status" value="1"/>
</dbReference>
<accession>A0A9D1R598</accession>
<dbReference type="InterPro" id="IPR018490">
    <property type="entry name" value="cNMP-bd_dom_sf"/>
</dbReference>
<dbReference type="SUPFAM" id="SSF51206">
    <property type="entry name" value="cAMP-binding domain-like"/>
    <property type="match status" value="1"/>
</dbReference>
<proteinExistence type="predicted"/>
<dbReference type="PROSITE" id="PS50042">
    <property type="entry name" value="CNMP_BINDING_3"/>
    <property type="match status" value="1"/>
</dbReference>
<keyword evidence="3" id="KW-0804">Transcription</keyword>
<evidence type="ECO:0000256" key="3">
    <source>
        <dbReference type="ARBA" id="ARBA00023163"/>
    </source>
</evidence>
<evidence type="ECO:0000313" key="6">
    <source>
        <dbReference type="EMBL" id="HIW80321.1"/>
    </source>
</evidence>
<evidence type="ECO:0000256" key="1">
    <source>
        <dbReference type="ARBA" id="ARBA00023015"/>
    </source>
</evidence>
<keyword evidence="2" id="KW-0238">DNA-binding</keyword>
<dbReference type="InterPro" id="IPR012318">
    <property type="entry name" value="HTH_CRP"/>
</dbReference>
<dbReference type="GO" id="GO:0003677">
    <property type="term" value="F:DNA binding"/>
    <property type="evidence" value="ECO:0007669"/>
    <property type="project" value="UniProtKB-KW"/>
</dbReference>
<dbReference type="Gene3D" id="2.60.120.10">
    <property type="entry name" value="Jelly Rolls"/>
    <property type="match status" value="1"/>
</dbReference>
<dbReference type="InterPro" id="IPR000595">
    <property type="entry name" value="cNMP-bd_dom"/>
</dbReference>
<dbReference type="CDD" id="cd00038">
    <property type="entry name" value="CAP_ED"/>
    <property type="match status" value="1"/>
</dbReference>
<evidence type="ECO:0000259" key="4">
    <source>
        <dbReference type="PROSITE" id="PS50042"/>
    </source>
</evidence>
<name>A0A9D1R598_9FIRM</name>
<sequence>MKNSLLSNTALFRGVHQKETDSLLSCLQAYEKSYEKNQVILHAGDMVDSLGMVLEGTVLIEADDIWGNRSILDKAECGQIFAETYALLPGEPLMVNVTAACCCRILFLNVRKLTQTCSASCPFHHKMIGNLLSLSAEKNLKLSRRIFHTSSKSIRGRLISYFSQQVRQNGSYQFTIPFNRKQLADYLGVDRSALSNELSKMQKEGILSYEKNTFRMIP</sequence>
<dbReference type="InterPro" id="IPR014710">
    <property type="entry name" value="RmlC-like_jellyroll"/>
</dbReference>
<evidence type="ECO:0000313" key="7">
    <source>
        <dbReference type="Proteomes" id="UP000824265"/>
    </source>
</evidence>
<organism evidence="6 7">
    <name type="scientific">Candidatus Acetatifactor stercoripullorum</name>
    <dbReference type="NCBI Taxonomy" id="2838414"/>
    <lineage>
        <taxon>Bacteria</taxon>
        <taxon>Bacillati</taxon>
        <taxon>Bacillota</taxon>
        <taxon>Clostridia</taxon>
        <taxon>Lachnospirales</taxon>
        <taxon>Lachnospiraceae</taxon>
        <taxon>Acetatifactor</taxon>
    </lineage>
</organism>
<dbReference type="Pfam" id="PF00027">
    <property type="entry name" value="cNMP_binding"/>
    <property type="match status" value="1"/>
</dbReference>
<dbReference type="EMBL" id="DXGH01000010">
    <property type="protein sequence ID" value="HIW80321.1"/>
    <property type="molecule type" value="Genomic_DNA"/>
</dbReference>
<gene>
    <name evidence="6" type="ORF">H9742_02150</name>
</gene>
<dbReference type="PROSITE" id="PS51063">
    <property type="entry name" value="HTH_CRP_2"/>
    <property type="match status" value="1"/>
</dbReference>
<dbReference type="InterPro" id="IPR036390">
    <property type="entry name" value="WH_DNA-bd_sf"/>
</dbReference>
<dbReference type="Proteomes" id="UP000824265">
    <property type="component" value="Unassembled WGS sequence"/>
</dbReference>
<reference evidence="6" key="1">
    <citation type="journal article" date="2021" name="PeerJ">
        <title>Extensive microbial diversity within the chicken gut microbiome revealed by metagenomics and culture.</title>
        <authorList>
            <person name="Gilroy R."/>
            <person name="Ravi A."/>
            <person name="Getino M."/>
            <person name="Pursley I."/>
            <person name="Horton D.L."/>
            <person name="Alikhan N.F."/>
            <person name="Baker D."/>
            <person name="Gharbi K."/>
            <person name="Hall N."/>
            <person name="Watson M."/>
            <person name="Adriaenssens E.M."/>
            <person name="Foster-Nyarko E."/>
            <person name="Jarju S."/>
            <person name="Secka A."/>
            <person name="Antonio M."/>
            <person name="Oren A."/>
            <person name="Chaudhuri R.R."/>
            <person name="La Ragione R."/>
            <person name="Hildebrand F."/>
            <person name="Pallen M.J."/>
        </authorList>
    </citation>
    <scope>NUCLEOTIDE SEQUENCE</scope>
    <source>
        <strain evidence="6">CHK195-6426</strain>
    </source>
</reference>
<dbReference type="Pfam" id="PF13545">
    <property type="entry name" value="HTH_Crp_2"/>
    <property type="match status" value="1"/>
</dbReference>
<keyword evidence="1" id="KW-0805">Transcription regulation</keyword>
<feature type="domain" description="HTH crp-type" evidence="5">
    <location>
        <begin position="152"/>
        <end position="218"/>
    </location>
</feature>
<dbReference type="SUPFAM" id="SSF46785">
    <property type="entry name" value="Winged helix' DNA-binding domain"/>
    <property type="match status" value="1"/>
</dbReference>
<feature type="domain" description="Cyclic nucleotide-binding" evidence="4">
    <location>
        <begin position="11"/>
        <end position="134"/>
    </location>
</feature>
<protein>
    <submittedName>
        <fullName evidence="6">Crp/Fnr family transcriptional regulator</fullName>
    </submittedName>
</protein>
<evidence type="ECO:0000256" key="2">
    <source>
        <dbReference type="ARBA" id="ARBA00023125"/>
    </source>
</evidence>
<reference evidence="6" key="2">
    <citation type="submission" date="2021-04" db="EMBL/GenBank/DDBJ databases">
        <authorList>
            <person name="Gilroy R."/>
        </authorList>
    </citation>
    <scope>NUCLEOTIDE SEQUENCE</scope>
    <source>
        <strain evidence="6">CHK195-6426</strain>
    </source>
</reference>
<evidence type="ECO:0000259" key="5">
    <source>
        <dbReference type="PROSITE" id="PS51063"/>
    </source>
</evidence>